<evidence type="ECO:0000313" key="1">
    <source>
        <dbReference type="EMBL" id="KAG1821880.1"/>
    </source>
</evidence>
<comment type="caution">
    <text evidence="1">The sequence shown here is derived from an EMBL/GenBank/DDBJ whole genome shotgun (WGS) entry which is preliminary data.</text>
</comment>
<evidence type="ECO:0000313" key="2">
    <source>
        <dbReference type="Proteomes" id="UP000807769"/>
    </source>
</evidence>
<name>A0A9P7EHK2_9AGAM</name>
<dbReference type="OrthoDB" id="2680039at2759"/>
<proteinExistence type="predicted"/>
<dbReference type="GeneID" id="64628880"/>
<keyword evidence="2" id="KW-1185">Reference proteome</keyword>
<accession>A0A9P7EHK2</accession>
<sequence>MFMALEHSSQDTYAQIREAVIECYPDSDVPPFYHIKTILADLNYDVSRMWSASFRPDQIHEVQWLHQESTGCFSYYSNRSSITSSLAQS</sequence>
<dbReference type="EMBL" id="JABBWG010000006">
    <property type="protein sequence ID" value="KAG1821880.1"/>
    <property type="molecule type" value="Genomic_DNA"/>
</dbReference>
<dbReference type="RefSeq" id="XP_041196620.1">
    <property type="nucleotide sequence ID" value="XM_041334863.1"/>
</dbReference>
<reference evidence="1" key="1">
    <citation type="journal article" date="2020" name="New Phytol.">
        <title>Comparative genomics reveals dynamic genome evolution in host specialist ectomycorrhizal fungi.</title>
        <authorList>
            <person name="Lofgren L.A."/>
            <person name="Nguyen N.H."/>
            <person name="Vilgalys R."/>
            <person name="Ruytinx J."/>
            <person name="Liao H.L."/>
            <person name="Branco S."/>
            <person name="Kuo A."/>
            <person name="LaButti K."/>
            <person name="Lipzen A."/>
            <person name="Andreopoulos W."/>
            <person name="Pangilinan J."/>
            <person name="Riley R."/>
            <person name="Hundley H."/>
            <person name="Na H."/>
            <person name="Barry K."/>
            <person name="Grigoriev I.V."/>
            <person name="Stajich J.E."/>
            <person name="Kennedy P.G."/>
        </authorList>
    </citation>
    <scope>NUCLEOTIDE SEQUENCE</scope>
    <source>
        <strain evidence="1">MN1</strain>
    </source>
</reference>
<dbReference type="AlphaFoldDB" id="A0A9P7EHK2"/>
<organism evidence="1 2">
    <name type="scientific">Suillus subaureus</name>
    <dbReference type="NCBI Taxonomy" id="48587"/>
    <lineage>
        <taxon>Eukaryota</taxon>
        <taxon>Fungi</taxon>
        <taxon>Dikarya</taxon>
        <taxon>Basidiomycota</taxon>
        <taxon>Agaricomycotina</taxon>
        <taxon>Agaricomycetes</taxon>
        <taxon>Agaricomycetidae</taxon>
        <taxon>Boletales</taxon>
        <taxon>Suillineae</taxon>
        <taxon>Suillaceae</taxon>
        <taxon>Suillus</taxon>
    </lineage>
</organism>
<gene>
    <name evidence="1" type="ORF">BJ212DRAFT_1334270</name>
</gene>
<protein>
    <submittedName>
        <fullName evidence="1">Uncharacterized protein</fullName>
    </submittedName>
</protein>
<dbReference type="Proteomes" id="UP000807769">
    <property type="component" value="Unassembled WGS sequence"/>
</dbReference>